<evidence type="ECO:0000256" key="3">
    <source>
        <dbReference type="ARBA" id="ARBA00044768"/>
    </source>
</evidence>
<gene>
    <name evidence="5" type="ORF">V7S43_000358</name>
</gene>
<proteinExistence type="predicted"/>
<accession>A0ABD3GB73</accession>
<dbReference type="EC" id="2.7.7.102" evidence="3"/>
<dbReference type="InterPro" id="IPR044917">
    <property type="entry name" value="PRIMPOL"/>
</dbReference>
<protein>
    <recommendedName>
        <fullName evidence="1">DNA-directed primase/polymerase protein</fullName>
        <ecNumber evidence="3">2.7.7.102</ecNumber>
    </recommendedName>
</protein>
<keyword evidence="6" id="KW-1185">Reference proteome</keyword>
<dbReference type="GO" id="GO:0003887">
    <property type="term" value="F:DNA-directed DNA polymerase activity"/>
    <property type="evidence" value="ECO:0007669"/>
    <property type="project" value="UniProtKB-EC"/>
</dbReference>
<evidence type="ECO:0000313" key="5">
    <source>
        <dbReference type="EMBL" id="KAL3674404.1"/>
    </source>
</evidence>
<comment type="caution">
    <text evidence="5">The sequence shown here is derived from an EMBL/GenBank/DDBJ whole genome shotgun (WGS) entry which is preliminary data.</text>
</comment>
<dbReference type="PANTHER" id="PTHR31399:SF0">
    <property type="entry name" value="DNA-DIRECTED PRIMASE_POLYMERASE PROTEIN"/>
    <property type="match status" value="1"/>
</dbReference>
<dbReference type="Pfam" id="PF03121">
    <property type="entry name" value="Herpes_UL52"/>
    <property type="match status" value="1"/>
</dbReference>
<organism evidence="5 6">
    <name type="scientific">Phytophthora oleae</name>
    <dbReference type="NCBI Taxonomy" id="2107226"/>
    <lineage>
        <taxon>Eukaryota</taxon>
        <taxon>Sar</taxon>
        <taxon>Stramenopiles</taxon>
        <taxon>Oomycota</taxon>
        <taxon>Peronosporomycetes</taxon>
        <taxon>Peronosporales</taxon>
        <taxon>Peronosporaceae</taxon>
        <taxon>Phytophthora</taxon>
    </lineage>
</organism>
<name>A0ABD3GB73_9STRA</name>
<dbReference type="Proteomes" id="UP001632037">
    <property type="component" value="Unassembled WGS sequence"/>
</dbReference>
<dbReference type="EMBL" id="JBIMZQ010000001">
    <property type="protein sequence ID" value="KAL3674404.1"/>
    <property type="molecule type" value="Genomic_DNA"/>
</dbReference>
<evidence type="ECO:0000313" key="6">
    <source>
        <dbReference type="Proteomes" id="UP001632037"/>
    </source>
</evidence>
<evidence type="ECO:0000256" key="2">
    <source>
        <dbReference type="ARBA" id="ARBA00044677"/>
    </source>
</evidence>
<comment type="catalytic activity">
    <reaction evidence="4">
        <text>DNA(n) + a 2'-deoxyribonucleoside 5'-triphosphate = DNA(n+1) + diphosphate</text>
        <dbReference type="Rhea" id="RHEA:22508"/>
        <dbReference type="Rhea" id="RHEA-COMP:17339"/>
        <dbReference type="Rhea" id="RHEA-COMP:17340"/>
        <dbReference type="ChEBI" id="CHEBI:33019"/>
        <dbReference type="ChEBI" id="CHEBI:61560"/>
        <dbReference type="ChEBI" id="CHEBI:173112"/>
        <dbReference type="EC" id="2.7.7.7"/>
    </reaction>
    <physiologicalReaction direction="left-to-right" evidence="4">
        <dbReference type="Rhea" id="RHEA:22509"/>
    </physiologicalReaction>
</comment>
<dbReference type="PANTHER" id="PTHR31399">
    <property type="entry name" value="DNA-DIRECTED PRIMASE / POLYMERASE PROTEIN"/>
    <property type="match status" value="1"/>
</dbReference>
<reference evidence="5 6" key="1">
    <citation type="submission" date="2024-09" db="EMBL/GenBank/DDBJ databases">
        <title>Genome sequencing and assembly of Phytophthora oleae, isolate VK10A, causative agent of rot of olive drupes.</title>
        <authorList>
            <person name="Conti Taguali S."/>
            <person name="Riolo M."/>
            <person name="La Spada F."/>
            <person name="Cacciola S.O."/>
            <person name="Dionisio G."/>
        </authorList>
    </citation>
    <scope>NUCLEOTIDE SEQUENCE [LARGE SCALE GENOMIC DNA]</scope>
    <source>
        <strain evidence="5 6">VK10A</strain>
    </source>
</reference>
<evidence type="ECO:0000256" key="4">
    <source>
        <dbReference type="ARBA" id="ARBA00047303"/>
    </source>
</evidence>
<evidence type="ECO:0000256" key="1">
    <source>
        <dbReference type="ARBA" id="ARBA00026139"/>
    </source>
</evidence>
<sequence length="688" mass="77951">MFETEECRVWTGPLGTALHAIEDAEQHELDVIPFCLQIRLDTQSSNAQGTMQQGLYLTKSPDIGTELTQLQQTQSIFLPVDALSCFSIYSPSPFVSSVLVVLDVDGKWQQGYFFGRIRRAAFDTGTDANAKQSNEQNVELFYDTDLAEELLVALHTAFPKVLLSISAKECLVKRERNRRLSGAKLGGMAKRRKTLSAEAFYGPNSANSEGAELSDGRESDKSWRSFYEKLQFRVSHSLMCQLEGTAPILASFPRQQEAFEFADQVVVLRRRVNVTHGGPFGIDHDRMPRVFSFESAGDGKRRFLVANFAEFWKNYKKTGSNQRHVYEIIREGVPCRLYFDLEFKRAVNPHVNGGSLVSRLVSLLQLQLFRRYGIRVHLKDIYQLDSSTPAKFSRHLIIHFPDGTLFTNNLHAGAFVREFASELVVFDANSLGRSDLQCTPFLVNTESLDDPEEKKQLFIDMGVYTRNRMFRVLGSSKFKKEAILQPLNVLSRSETELDLDLFMNTLVCPYPSLEEKEQQAKRCRLLRCEPSPAVLGRSRRFTTTGAKSLTASSVECRRSIYPALDDFINSQATTGGVQGEIRAIQMLMTNNSAMLAVLPGQESTPTRPGDPNSAIQHPWMIIYHMARNRWCANIRRPHKSNNVMFIVDIDQRVFYQKCHDPVCQAFDFRSSPKPLPQHIDLTPSVEPN</sequence>
<comment type="catalytic activity">
    <reaction evidence="2">
        <text>ssDNA + n NTP = ssDNA/pppN(pN)n-1 hybrid + (n-1) diphosphate.</text>
        <dbReference type="EC" id="2.7.7.102"/>
    </reaction>
</comment>
<dbReference type="AlphaFoldDB" id="A0ABD3GB73"/>